<organism evidence="2 3">
    <name type="scientific">Trifolium pratense</name>
    <name type="common">Red clover</name>
    <dbReference type="NCBI Taxonomy" id="57577"/>
    <lineage>
        <taxon>Eukaryota</taxon>
        <taxon>Viridiplantae</taxon>
        <taxon>Streptophyta</taxon>
        <taxon>Embryophyta</taxon>
        <taxon>Tracheophyta</taxon>
        <taxon>Spermatophyta</taxon>
        <taxon>Magnoliopsida</taxon>
        <taxon>eudicotyledons</taxon>
        <taxon>Gunneridae</taxon>
        <taxon>Pentapetalae</taxon>
        <taxon>rosids</taxon>
        <taxon>fabids</taxon>
        <taxon>Fabales</taxon>
        <taxon>Fabaceae</taxon>
        <taxon>Papilionoideae</taxon>
        <taxon>50 kb inversion clade</taxon>
        <taxon>NPAAA clade</taxon>
        <taxon>Hologalegina</taxon>
        <taxon>IRL clade</taxon>
        <taxon>Trifolieae</taxon>
        <taxon>Trifolium</taxon>
    </lineage>
</organism>
<reference evidence="2 3" key="2">
    <citation type="journal article" date="2017" name="Front. Plant Sci.">
        <title>Gene Classification and Mining of Molecular Markers Useful in Red Clover (Trifolium pratense) Breeding.</title>
        <authorList>
            <person name="Istvanek J."/>
            <person name="Dluhosova J."/>
            <person name="Dluhos P."/>
            <person name="Patkova L."/>
            <person name="Nedelnik J."/>
            <person name="Repkova J."/>
        </authorList>
    </citation>
    <scope>NUCLEOTIDE SEQUENCE [LARGE SCALE GENOMIC DNA]</scope>
    <source>
        <strain evidence="3">cv. Tatra</strain>
        <tissue evidence="2">Young leaves</tissue>
    </source>
</reference>
<name>A0A2K3LPX1_TRIPR</name>
<accession>A0A2K3LPX1</accession>
<dbReference type="EMBL" id="ASHM01038194">
    <property type="protein sequence ID" value="PNX80567.1"/>
    <property type="molecule type" value="Genomic_DNA"/>
</dbReference>
<feature type="compositionally biased region" description="Polar residues" evidence="1">
    <location>
        <begin position="36"/>
        <end position="57"/>
    </location>
</feature>
<reference evidence="2 3" key="1">
    <citation type="journal article" date="2014" name="Am. J. Bot.">
        <title>Genome assembly and annotation for red clover (Trifolium pratense; Fabaceae).</title>
        <authorList>
            <person name="Istvanek J."/>
            <person name="Jaros M."/>
            <person name="Krenek A."/>
            <person name="Repkova J."/>
        </authorList>
    </citation>
    <scope>NUCLEOTIDE SEQUENCE [LARGE SCALE GENOMIC DNA]</scope>
    <source>
        <strain evidence="3">cv. Tatra</strain>
        <tissue evidence="2">Young leaves</tissue>
    </source>
</reference>
<feature type="compositionally biased region" description="Low complexity" evidence="1">
    <location>
        <begin position="24"/>
        <end position="35"/>
    </location>
</feature>
<comment type="caution">
    <text evidence="2">The sequence shown here is derived from an EMBL/GenBank/DDBJ whole genome shotgun (WGS) entry which is preliminary data.</text>
</comment>
<dbReference type="AlphaFoldDB" id="A0A2K3LPX1"/>
<gene>
    <name evidence="2" type="ORF">L195_g036571</name>
</gene>
<evidence type="ECO:0000313" key="3">
    <source>
        <dbReference type="Proteomes" id="UP000236291"/>
    </source>
</evidence>
<sequence length="73" mass="7672">MSTSNDGGENSIMIFGVKVSRGINNNNTNTTTNNNLAQYQQPPPQVSTSTDASNVSDNVADASVGSHECKRGQ</sequence>
<feature type="region of interest" description="Disordered" evidence="1">
    <location>
        <begin position="22"/>
        <end position="73"/>
    </location>
</feature>
<proteinExistence type="predicted"/>
<protein>
    <submittedName>
        <fullName evidence="2">Uncharacterized protein</fullName>
    </submittedName>
</protein>
<dbReference type="Proteomes" id="UP000236291">
    <property type="component" value="Unassembled WGS sequence"/>
</dbReference>
<evidence type="ECO:0000313" key="2">
    <source>
        <dbReference type="EMBL" id="PNX80567.1"/>
    </source>
</evidence>
<evidence type="ECO:0000256" key="1">
    <source>
        <dbReference type="SAM" id="MobiDB-lite"/>
    </source>
</evidence>